<protein>
    <submittedName>
        <fullName evidence="2">Uncharacterized protein</fullName>
    </submittedName>
</protein>
<evidence type="ECO:0000256" key="1">
    <source>
        <dbReference type="SAM" id="MobiDB-lite"/>
    </source>
</evidence>
<feature type="region of interest" description="Disordered" evidence="1">
    <location>
        <begin position="77"/>
        <end position="139"/>
    </location>
</feature>
<feature type="compositionally biased region" description="Basic and acidic residues" evidence="1">
    <location>
        <begin position="95"/>
        <end position="118"/>
    </location>
</feature>
<organism evidence="2 3">
    <name type="scientific">Colletotrichum spinosum</name>
    <dbReference type="NCBI Taxonomy" id="1347390"/>
    <lineage>
        <taxon>Eukaryota</taxon>
        <taxon>Fungi</taxon>
        <taxon>Dikarya</taxon>
        <taxon>Ascomycota</taxon>
        <taxon>Pezizomycotina</taxon>
        <taxon>Sordariomycetes</taxon>
        <taxon>Hypocreomycetidae</taxon>
        <taxon>Glomerellales</taxon>
        <taxon>Glomerellaceae</taxon>
        <taxon>Colletotrichum</taxon>
        <taxon>Colletotrichum orbiculare species complex</taxon>
    </lineage>
</organism>
<gene>
    <name evidence="2" type="ORF">C8035_v003570</name>
</gene>
<dbReference type="EMBL" id="QAPG01000006">
    <property type="protein sequence ID" value="TDZ40245.1"/>
    <property type="molecule type" value="Genomic_DNA"/>
</dbReference>
<proteinExistence type="predicted"/>
<dbReference type="Proteomes" id="UP000295083">
    <property type="component" value="Unassembled WGS sequence"/>
</dbReference>
<comment type="caution">
    <text evidence="2">The sequence shown here is derived from an EMBL/GenBank/DDBJ whole genome shotgun (WGS) entry which is preliminary data.</text>
</comment>
<evidence type="ECO:0000313" key="3">
    <source>
        <dbReference type="Proteomes" id="UP000295083"/>
    </source>
</evidence>
<dbReference type="AlphaFoldDB" id="A0A4R8QVE2"/>
<accession>A0A4R8QVE2</accession>
<evidence type="ECO:0000313" key="2">
    <source>
        <dbReference type="EMBL" id="TDZ40245.1"/>
    </source>
</evidence>
<name>A0A4R8QVE2_9PEZI</name>
<keyword evidence="3" id="KW-1185">Reference proteome</keyword>
<sequence>MPCQHEVISASTLRDLHLDSRLELTPPFAAVLFRIVSTYQHPSGGSFPAANQQSLSITKRATFASVRGPAGWALAASGSVRPPRRRNLEPVYPPGREKARLPQERYADSTRPTQEEGALHCTTAGRDWRRPTATIPSLT</sequence>
<reference evidence="2 3" key="1">
    <citation type="submission" date="2018-11" db="EMBL/GenBank/DDBJ databases">
        <title>Genome sequence and assembly of Colletotrichum spinosum.</title>
        <authorList>
            <person name="Gan P."/>
            <person name="Shirasu K."/>
        </authorList>
    </citation>
    <scope>NUCLEOTIDE SEQUENCE [LARGE SCALE GENOMIC DNA]</scope>
    <source>
        <strain evidence="2 3">CBS 515.97</strain>
    </source>
</reference>